<evidence type="ECO:0000313" key="1">
    <source>
        <dbReference type="EMBL" id="MDZ5757758.1"/>
    </source>
</evidence>
<proteinExistence type="predicted"/>
<dbReference type="RefSeq" id="WP_010054920.1">
    <property type="nucleotide sequence ID" value="NZ_BJOJ01000038.1"/>
</dbReference>
<dbReference type="GeneID" id="83607260"/>
<dbReference type="PANTHER" id="PTHR36433">
    <property type="entry name" value="HYPOTHETICAL CYTOSOLIC PROTEIN"/>
    <property type="match status" value="1"/>
</dbReference>
<dbReference type="Gene3D" id="2.40.50.480">
    <property type="match status" value="1"/>
</dbReference>
<dbReference type="Proteomes" id="UP001290462">
    <property type="component" value="Unassembled WGS sequence"/>
</dbReference>
<dbReference type="PANTHER" id="PTHR36433:SF2">
    <property type="entry name" value="YXEA FAMILY PROTEIN"/>
    <property type="match status" value="1"/>
</dbReference>
<dbReference type="InterPro" id="IPR036166">
    <property type="entry name" value="YxeA-like_sf"/>
</dbReference>
<reference evidence="1" key="1">
    <citation type="submission" date="2023-08" db="EMBL/GenBank/DDBJ databases">
        <title>Genomic characterization of piscicolin 126 produced by Carnobacterium maltaromaticum CM22 strain isolated from salmon (Salmo salar).</title>
        <authorList>
            <person name="Gonzalez-Gragera E."/>
            <person name="Garcia-Lopez J.D."/>
            <person name="Teso-Perez C."/>
            <person name="Gimenez-Hernandez I."/>
            <person name="Peralta-Sanchez J.M."/>
            <person name="Valdivia E."/>
            <person name="Montalban-Lopez M."/>
            <person name="Martin-Platero A.M."/>
            <person name="Banos A."/>
            <person name="Martinez-Bueno M."/>
        </authorList>
    </citation>
    <scope>NUCLEOTIDE SEQUENCE</scope>
    <source>
        <strain evidence="1">CM22</strain>
    </source>
</reference>
<evidence type="ECO:0000313" key="2">
    <source>
        <dbReference type="Proteomes" id="UP001290462"/>
    </source>
</evidence>
<organism evidence="1 2">
    <name type="scientific">Carnobacterium maltaromaticum</name>
    <name type="common">Carnobacterium piscicola</name>
    <dbReference type="NCBI Taxonomy" id="2751"/>
    <lineage>
        <taxon>Bacteria</taxon>
        <taxon>Bacillati</taxon>
        <taxon>Bacillota</taxon>
        <taxon>Bacilli</taxon>
        <taxon>Lactobacillales</taxon>
        <taxon>Carnobacteriaceae</taxon>
        <taxon>Carnobacterium</taxon>
    </lineage>
</organism>
<protein>
    <submittedName>
        <fullName evidence="1">YxeA family protein</fullName>
    </submittedName>
</protein>
<dbReference type="Pfam" id="PF06486">
    <property type="entry name" value="DUF1093"/>
    <property type="match status" value="1"/>
</dbReference>
<gene>
    <name evidence="1" type="ORF">RAK27_03720</name>
</gene>
<name>A0AAW9JQK1_CARML</name>
<dbReference type="AlphaFoldDB" id="A0AAW9JQK1"/>
<dbReference type="InterPro" id="IPR006542">
    <property type="entry name" value="DUF1093"/>
</dbReference>
<comment type="caution">
    <text evidence="1">The sequence shown here is derived from an EMBL/GenBank/DDBJ whole genome shotgun (WGS) entry which is preliminary data.</text>
</comment>
<dbReference type="NCBIfam" id="TIGR01655">
    <property type="entry name" value="yxeA_fam"/>
    <property type="match status" value="1"/>
</dbReference>
<accession>A0AAW9JQK1</accession>
<dbReference type="EMBL" id="JAVBVO010000002">
    <property type="protein sequence ID" value="MDZ5757758.1"/>
    <property type="molecule type" value="Genomic_DNA"/>
</dbReference>
<dbReference type="SUPFAM" id="SSF159121">
    <property type="entry name" value="BC4932-like"/>
    <property type="match status" value="1"/>
</dbReference>
<sequence>MKKTIKIALTILVSGVLLLSLASFLLPKQQQTKNDDLSQQLDRFNPFVSKEDVYVLTSSEHGTKQSPGGYIYSQDAYKSDGNHYEVSFYAGDELREGAYLKLDAKGVYINDWEEVSQEDLPEKVKEAFTSKE</sequence>